<dbReference type="OrthoDB" id="1018at2157"/>
<dbReference type="CDD" id="cd02440">
    <property type="entry name" value="AdoMet_MTases"/>
    <property type="match status" value="1"/>
</dbReference>
<dbReference type="AlphaFoldDB" id="A0A7K4HPR3"/>
<evidence type="ECO:0000259" key="1">
    <source>
        <dbReference type="Pfam" id="PF08241"/>
    </source>
</evidence>
<dbReference type="Pfam" id="PF08241">
    <property type="entry name" value="Methyltransf_11"/>
    <property type="match status" value="1"/>
</dbReference>
<keyword evidence="2" id="KW-0808">Transferase</keyword>
<dbReference type="Gene3D" id="3.40.50.150">
    <property type="entry name" value="Vaccinia Virus protein VP39"/>
    <property type="match status" value="1"/>
</dbReference>
<dbReference type="GO" id="GO:0008757">
    <property type="term" value="F:S-adenosylmethionine-dependent methyltransferase activity"/>
    <property type="evidence" value="ECO:0007669"/>
    <property type="project" value="InterPro"/>
</dbReference>
<protein>
    <submittedName>
        <fullName evidence="2">Class I SAM-dependent methyltransferase</fullName>
    </submittedName>
</protein>
<reference evidence="2 3" key="1">
    <citation type="submission" date="2020-06" db="EMBL/GenBank/DDBJ databases">
        <title>Methanofollis fontis sp. nov., a methanogen isolated from marine sediments near a cold seep at Four-Way Closure Ridge offshore southwestern Taiwan.</title>
        <authorList>
            <person name="Chen S.-C."/>
            <person name="Teng N.-H."/>
            <person name="Lin Y.-S."/>
            <person name="Lai M.-C."/>
            <person name="Chen H.-H."/>
            <person name="Wang C.-C."/>
        </authorList>
    </citation>
    <scope>NUCLEOTIDE SEQUENCE [LARGE SCALE GENOMIC DNA]</scope>
    <source>
        <strain evidence="2 3">DSM 2702</strain>
    </source>
</reference>
<proteinExistence type="predicted"/>
<organism evidence="2 3">
    <name type="scientific">Methanofollis tationis</name>
    <dbReference type="NCBI Taxonomy" id="81417"/>
    <lineage>
        <taxon>Archaea</taxon>
        <taxon>Methanobacteriati</taxon>
        <taxon>Methanobacteriota</taxon>
        <taxon>Stenosarchaea group</taxon>
        <taxon>Methanomicrobia</taxon>
        <taxon>Methanomicrobiales</taxon>
        <taxon>Methanomicrobiaceae</taxon>
        <taxon>Methanofollis</taxon>
    </lineage>
</organism>
<dbReference type="GO" id="GO:0032259">
    <property type="term" value="P:methylation"/>
    <property type="evidence" value="ECO:0007669"/>
    <property type="project" value="UniProtKB-KW"/>
</dbReference>
<dbReference type="PANTHER" id="PTHR43591:SF24">
    <property type="entry name" value="2-METHOXY-6-POLYPRENYL-1,4-BENZOQUINOL METHYLASE, MITOCHONDRIAL"/>
    <property type="match status" value="1"/>
</dbReference>
<gene>
    <name evidence="2" type="ORF">HWN36_07955</name>
</gene>
<comment type="caution">
    <text evidence="2">The sequence shown here is derived from an EMBL/GenBank/DDBJ whole genome shotgun (WGS) entry which is preliminary data.</text>
</comment>
<dbReference type="SUPFAM" id="SSF53335">
    <property type="entry name" value="S-adenosyl-L-methionine-dependent methyltransferases"/>
    <property type="match status" value="1"/>
</dbReference>
<keyword evidence="3" id="KW-1185">Reference proteome</keyword>
<dbReference type="EMBL" id="JABXWR010000001">
    <property type="protein sequence ID" value="NVO67241.1"/>
    <property type="molecule type" value="Genomic_DNA"/>
</dbReference>
<keyword evidence="2" id="KW-0489">Methyltransferase</keyword>
<dbReference type="PANTHER" id="PTHR43591">
    <property type="entry name" value="METHYLTRANSFERASE"/>
    <property type="match status" value="1"/>
</dbReference>
<feature type="domain" description="Methyltransferase type 11" evidence="1">
    <location>
        <begin position="46"/>
        <end position="144"/>
    </location>
</feature>
<name>A0A7K4HPR3_9EURY</name>
<dbReference type="InterPro" id="IPR013216">
    <property type="entry name" value="Methyltransf_11"/>
</dbReference>
<evidence type="ECO:0000313" key="2">
    <source>
        <dbReference type="EMBL" id="NVO67241.1"/>
    </source>
</evidence>
<dbReference type="InterPro" id="IPR029063">
    <property type="entry name" value="SAM-dependent_MTases_sf"/>
</dbReference>
<accession>A0A7K4HPR3</accession>
<evidence type="ECO:0000313" key="3">
    <source>
        <dbReference type="Proteomes" id="UP000570823"/>
    </source>
</evidence>
<dbReference type="Proteomes" id="UP000570823">
    <property type="component" value="Unassembled WGS sequence"/>
</dbReference>
<sequence>MSQDTRTEQEKAEGMNRIAETIFAPVYPVLAGMFLERFGRLDGVCVDLGSGPGHLAIAVAKASDMMVWSLDFSAAAQAIAETNIRNAGLEGRVRTIRGDVTRLPLPDASADLVVSRGSVFFWDDLPAALHEAARILRAGGMAIIGGGFGNAELNERIVREMIRRNPDWEGFNRKNISSETMQRFLKAVSVVEGVDGDVVCDDSGLWIVMRKGCSA</sequence>